<dbReference type="AlphaFoldDB" id="A0A7S3PL30"/>
<feature type="transmembrane region" description="Helical" evidence="4">
    <location>
        <begin position="144"/>
        <end position="166"/>
    </location>
</feature>
<reference evidence="5" key="1">
    <citation type="submission" date="2021-01" db="EMBL/GenBank/DDBJ databases">
        <authorList>
            <person name="Corre E."/>
            <person name="Pelletier E."/>
            <person name="Niang G."/>
            <person name="Scheremetjew M."/>
            <person name="Finn R."/>
            <person name="Kale V."/>
            <person name="Holt S."/>
            <person name="Cochrane G."/>
            <person name="Meng A."/>
            <person name="Brown T."/>
            <person name="Cohen L."/>
        </authorList>
    </citation>
    <scope>NUCLEOTIDE SEQUENCE</scope>
    <source>
        <strain evidence="5">GSBS06</strain>
    </source>
</reference>
<evidence type="ECO:0000256" key="4">
    <source>
        <dbReference type="SAM" id="Phobius"/>
    </source>
</evidence>
<name>A0A7S3PL30_9STRA</name>
<accession>A0A7S3PL30</accession>
<dbReference type="GO" id="GO:0008381">
    <property type="term" value="F:mechanosensitive monoatomic ion channel activity"/>
    <property type="evidence" value="ECO:0007669"/>
    <property type="project" value="TreeGrafter"/>
</dbReference>
<feature type="transmembrane region" description="Helical" evidence="4">
    <location>
        <begin position="99"/>
        <end position="124"/>
    </location>
</feature>
<feature type="transmembrane region" description="Helical" evidence="4">
    <location>
        <begin position="200"/>
        <end position="219"/>
    </location>
</feature>
<keyword evidence="4" id="KW-0472">Membrane</keyword>
<keyword evidence="4" id="KW-0812">Transmembrane</keyword>
<feature type="transmembrane region" description="Helical" evidence="4">
    <location>
        <begin position="523"/>
        <end position="541"/>
    </location>
</feature>
<organism evidence="5">
    <name type="scientific">Aplanochytrium stocchinoi</name>
    <dbReference type="NCBI Taxonomy" id="215587"/>
    <lineage>
        <taxon>Eukaryota</taxon>
        <taxon>Sar</taxon>
        <taxon>Stramenopiles</taxon>
        <taxon>Bigyra</taxon>
        <taxon>Labyrinthulomycetes</taxon>
        <taxon>Thraustochytrida</taxon>
        <taxon>Thraustochytriidae</taxon>
        <taxon>Aplanochytrium</taxon>
    </lineage>
</organism>
<sequence>MLANNEEDTVLEVHDVGIETRTEGDIKLDTHCLSKRRMSDSLLVTSPRPPKHVSNMDPQTSREEIRVSDGSASVESEDDDSNSEHEEPTIIEKIASCVAAVYGMIWTVLFGICSLGLLVTTIFFRLERPNNEWADIPVWQWTLYFALFFPSWLVAKLTVNIVMVTIETFGKCLFFTSDDQKPSVPGAALFLQRYGLENKLFVWSLLLTLAFFLCFGPAFGPEEHFISATDEWQDIYSLIVKLHAILVLYTLGIVVVDIIEFKYLHKFASRHLIEKIEKSLFQEVVLTALAGLKAYRASSLLSEDSSKLSRKTYERRAHVAIRYVLDNKLEHNFSIRMRLPSERRGTVVSALLKKINQNIRITRQKRAQRIRERLLKEHILTGDGRQNQSENPQFFSNVGIQKTTSSPQMDAYESLNSNTSSRRKAIRIPTFALEMTLQRSCPNLDREKAMEMLNPSHKGKHVTLQQLNKITVGAFDDRRHLIQSLKDSATVTAQIKMWIQIVANLVIVLITLMLMGINGVDLWVGFTTFLVGFSFVFGGAIKNAFENFLFLYGSHP</sequence>
<comment type="subcellular location">
    <subcellularLocation>
        <location evidence="1">Membrane</location>
        <topology evidence="1">Multi-pass membrane protein</topology>
    </subcellularLocation>
</comment>
<proteinExistence type="inferred from homology"/>
<evidence type="ECO:0000256" key="3">
    <source>
        <dbReference type="SAM" id="MobiDB-lite"/>
    </source>
</evidence>
<feature type="transmembrane region" description="Helical" evidence="4">
    <location>
        <begin position="497"/>
        <end position="517"/>
    </location>
</feature>
<comment type="similarity">
    <text evidence="2">Belongs to the MscS (TC 1.A.23) family.</text>
</comment>
<gene>
    <name evidence="5" type="ORF">ASTO00021_LOCUS12960</name>
</gene>
<dbReference type="InterPro" id="IPR016688">
    <property type="entry name" value="MscS-like_plants/fungi"/>
</dbReference>
<evidence type="ECO:0000313" key="5">
    <source>
        <dbReference type="EMBL" id="CAE0442849.1"/>
    </source>
</evidence>
<protein>
    <recommendedName>
        <fullName evidence="6">Ion transport domain-containing protein</fullName>
    </recommendedName>
</protein>
<dbReference type="PANTHER" id="PTHR31618:SF1">
    <property type="entry name" value="EF-HAND DOMAIN-CONTAINING PROTEIN"/>
    <property type="match status" value="1"/>
</dbReference>
<dbReference type="EMBL" id="HBIN01017021">
    <property type="protein sequence ID" value="CAE0442849.1"/>
    <property type="molecule type" value="Transcribed_RNA"/>
</dbReference>
<evidence type="ECO:0008006" key="6">
    <source>
        <dbReference type="Google" id="ProtNLM"/>
    </source>
</evidence>
<keyword evidence="4" id="KW-1133">Transmembrane helix</keyword>
<feature type="region of interest" description="Disordered" evidence="3">
    <location>
        <begin position="43"/>
        <end position="87"/>
    </location>
</feature>
<evidence type="ECO:0000256" key="2">
    <source>
        <dbReference type="ARBA" id="ARBA00008017"/>
    </source>
</evidence>
<dbReference type="GO" id="GO:0005886">
    <property type="term" value="C:plasma membrane"/>
    <property type="evidence" value="ECO:0007669"/>
    <property type="project" value="TreeGrafter"/>
</dbReference>
<evidence type="ECO:0000256" key="1">
    <source>
        <dbReference type="ARBA" id="ARBA00004141"/>
    </source>
</evidence>
<dbReference type="PANTHER" id="PTHR31618">
    <property type="entry name" value="MECHANOSENSITIVE ION CHANNEL PROTEIN 5"/>
    <property type="match status" value="1"/>
</dbReference>
<dbReference type="GO" id="GO:0006820">
    <property type="term" value="P:monoatomic anion transport"/>
    <property type="evidence" value="ECO:0007669"/>
    <property type="project" value="TreeGrafter"/>
</dbReference>
<feature type="transmembrane region" description="Helical" evidence="4">
    <location>
        <begin position="239"/>
        <end position="259"/>
    </location>
</feature>